<sequence length="169" mass="19805">MLIVSLLAFSSPLMTAPLKYFSDDKVGLYLMLIISAFIIIAFLFFKAREHAETKRHTRIKNEKIKAYKLIKSYSTRLEALNKEYELEKKKVVHANEIIKHANLRIACLSAGLNNQTPIHSFDFFEDLQTVDQIKKRYKLLSTTYHPDRGGNKKTMQLINDQYRQAFKYR</sequence>
<dbReference type="EMBL" id="CP049331">
    <property type="protein sequence ID" value="QIH43028.1"/>
    <property type="molecule type" value="Genomic_DNA"/>
</dbReference>
<feature type="coiled-coil region" evidence="2">
    <location>
        <begin position="70"/>
        <end position="97"/>
    </location>
</feature>
<keyword evidence="3" id="KW-1133">Transmembrane helix</keyword>
<evidence type="ECO:0000256" key="1">
    <source>
        <dbReference type="ARBA" id="ARBA00023186"/>
    </source>
</evidence>
<keyword evidence="5" id="KW-1185">Reference proteome</keyword>
<organism evidence="4 5">
    <name type="scientific">Vibrio ziniensis</name>
    <dbReference type="NCBI Taxonomy" id="2711221"/>
    <lineage>
        <taxon>Bacteria</taxon>
        <taxon>Pseudomonadati</taxon>
        <taxon>Pseudomonadota</taxon>
        <taxon>Gammaproteobacteria</taxon>
        <taxon>Vibrionales</taxon>
        <taxon>Vibrionaceae</taxon>
        <taxon>Vibrio</taxon>
    </lineage>
</organism>
<evidence type="ECO:0000313" key="4">
    <source>
        <dbReference type="EMBL" id="QIH43028.1"/>
    </source>
</evidence>
<keyword evidence="1" id="KW-0143">Chaperone</keyword>
<evidence type="ECO:0000256" key="2">
    <source>
        <dbReference type="SAM" id="Coils"/>
    </source>
</evidence>
<evidence type="ECO:0000313" key="5">
    <source>
        <dbReference type="Proteomes" id="UP000503003"/>
    </source>
</evidence>
<dbReference type="KEGG" id="vzi:G5S32_14210"/>
<name>A0A6G7CLV6_9VIBR</name>
<reference evidence="4 5" key="1">
    <citation type="submission" date="2020-02" db="EMBL/GenBank/DDBJ databases">
        <title>A complete genome of a marine bacterium Vibrio sp. ZWAL4003 isolated from the mangrove sediment with the ability to degrade polysaccharides.</title>
        <authorList>
            <person name="Wu J."/>
            <person name="Qu W."/>
            <person name="Zeng R."/>
        </authorList>
    </citation>
    <scope>NUCLEOTIDE SEQUENCE [LARGE SCALE GENOMIC DNA]</scope>
    <source>
        <strain evidence="4 5">ZWAL4003</strain>
    </source>
</reference>
<evidence type="ECO:0008006" key="6">
    <source>
        <dbReference type="Google" id="ProtNLM"/>
    </source>
</evidence>
<dbReference type="Proteomes" id="UP000503003">
    <property type="component" value="Chromosome 1"/>
</dbReference>
<accession>A0A6G7CLV6</accession>
<gene>
    <name evidence="4" type="ORF">G5S32_14210</name>
</gene>
<feature type="transmembrane region" description="Helical" evidence="3">
    <location>
        <begin position="26"/>
        <end position="45"/>
    </location>
</feature>
<dbReference type="AlphaFoldDB" id="A0A6G7CLV6"/>
<protein>
    <recommendedName>
        <fullName evidence="6">J domain-containing protein</fullName>
    </recommendedName>
</protein>
<evidence type="ECO:0000256" key="3">
    <source>
        <dbReference type="SAM" id="Phobius"/>
    </source>
</evidence>
<dbReference type="Gene3D" id="1.10.287.110">
    <property type="entry name" value="DnaJ domain"/>
    <property type="match status" value="1"/>
</dbReference>
<keyword evidence="3" id="KW-0472">Membrane</keyword>
<proteinExistence type="predicted"/>
<keyword evidence="2" id="KW-0175">Coiled coil</keyword>
<dbReference type="InterPro" id="IPR036869">
    <property type="entry name" value="J_dom_sf"/>
</dbReference>
<dbReference type="RefSeq" id="WP_165312572.1">
    <property type="nucleotide sequence ID" value="NZ_CP049331.1"/>
</dbReference>
<keyword evidence="3" id="KW-0812">Transmembrane</keyword>
<dbReference type="SUPFAM" id="SSF46565">
    <property type="entry name" value="Chaperone J-domain"/>
    <property type="match status" value="2"/>
</dbReference>